<dbReference type="CDD" id="cd06261">
    <property type="entry name" value="TM_PBP2"/>
    <property type="match status" value="1"/>
</dbReference>
<dbReference type="Pfam" id="PF00528">
    <property type="entry name" value="BPD_transp_1"/>
    <property type="match status" value="1"/>
</dbReference>
<dbReference type="Proteomes" id="UP000295008">
    <property type="component" value="Unassembled WGS sequence"/>
</dbReference>
<evidence type="ECO:0000256" key="1">
    <source>
        <dbReference type="ARBA" id="ARBA00004651"/>
    </source>
</evidence>
<dbReference type="GO" id="GO:0055085">
    <property type="term" value="P:transmembrane transport"/>
    <property type="evidence" value="ECO:0007669"/>
    <property type="project" value="InterPro"/>
</dbReference>
<evidence type="ECO:0000256" key="2">
    <source>
        <dbReference type="ARBA" id="ARBA00022448"/>
    </source>
</evidence>
<dbReference type="RefSeq" id="WP_132015373.1">
    <property type="nucleotide sequence ID" value="NZ_SLUN01000021.1"/>
</dbReference>
<accession>A0A4R1RC59</accession>
<evidence type="ECO:0000256" key="7">
    <source>
        <dbReference type="RuleBase" id="RU363032"/>
    </source>
</evidence>
<reference evidence="9 10" key="1">
    <citation type="submission" date="2019-03" db="EMBL/GenBank/DDBJ databases">
        <title>Genomic Encyclopedia of Type Strains, Phase IV (KMG-IV): sequencing the most valuable type-strain genomes for metagenomic binning, comparative biology and taxonomic classification.</title>
        <authorList>
            <person name="Goeker M."/>
        </authorList>
    </citation>
    <scope>NUCLEOTIDE SEQUENCE [LARGE SCALE GENOMIC DNA]</scope>
    <source>
        <strain evidence="9 10">LX-B</strain>
    </source>
</reference>
<dbReference type="InterPro" id="IPR035906">
    <property type="entry name" value="MetI-like_sf"/>
</dbReference>
<protein>
    <submittedName>
        <fullName evidence="9">Alpha-1,4-digalacturonate transport system permease protein/putative chitobiose transport system permease protein</fullName>
    </submittedName>
</protein>
<feature type="transmembrane region" description="Helical" evidence="7">
    <location>
        <begin position="102"/>
        <end position="123"/>
    </location>
</feature>
<keyword evidence="6 7" id="KW-0472">Membrane</keyword>
<sequence>MYNRKFAGFLTNFILVILSMLLIYPTVLAFFSSFKSLSDLLGKPVALLPGQFTLDAWKGLFAATPAFRWLGNGLLISVLGMVLNVVVCVPAAYVFARSTSKFVKFFFNLVVATVMLPLAAYLVPLYTVVAKLGLLNTYLSVALPISESVFGIFFLTQSFKNVPAYYEEAAIVDGCTQIQGFLRIFLPIVKNSLITIAIFTFIWKWNSFLWPLMVLNDANKFPLTLGIATAVGNDISWMNSLMAGAIFTIMPIVIMFIMFQRYISGSNVLSGSK</sequence>
<feature type="transmembrane region" description="Helical" evidence="7">
    <location>
        <begin position="74"/>
        <end position="95"/>
    </location>
</feature>
<dbReference type="PANTHER" id="PTHR43744:SF12">
    <property type="entry name" value="ABC TRANSPORTER PERMEASE PROTEIN MG189-RELATED"/>
    <property type="match status" value="1"/>
</dbReference>
<keyword evidence="4 7" id="KW-0812">Transmembrane</keyword>
<dbReference type="OrthoDB" id="2063054at2"/>
<feature type="transmembrane region" description="Helical" evidence="7">
    <location>
        <begin position="235"/>
        <end position="259"/>
    </location>
</feature>
<feature type="transmembrane region" description="Helical" evidence="7">
    <location>
        <begin position="135"/>
        <end position="155"/>
    </location>
</feature>
<dbReference type="GO" id="GO:0005886">
    <property type="term" value="C:plasma membrane"/>
    <property type="evidence" value="ECO:0007669"/>
    <property type="project" value="UniProtKB-SubCell"/>
</dbReference>
<keyword evidence="10" id="KW-1185">Reference proteome</keyword>
<proteinExistence type="inferred from homology"/>
<evidence type="ECO:0000259" key="8">
    <source>
        <dbReference type="PROSITE" id="PS50928"/>
    </source>
</evidence>
<evidence type="ECO:0000313" key="9">
    <source>
        <dbReference type="EMBL" id="TCL63329.1"/>
    </source>
</evidence>
<dbReference type="PANTHER" id="PTHR43744">
    <property type="entry name" value="ABC TRANSPORTER PERMEASE PROTEIN MG189-RELATED-RELATED"/>
    <property type="match status" value="1"/>
</dbReference>
<dbReference type="SUPFAM" id="SSF161098">
    <property type="entry name" value="MetI-like"/>
    <property type="match status" value="1"/>
</dbReference>
<feature type="domain" description="ABC transmembrane type-1" evidence="8">
    <location>
        <begin position="70"/>
        <end position="259"/>
    </location>
</feature>
<comment type="caution">
    <text evidence="9">The sequence shown here is derived from an EMBL/GenBank/DDBJ whole genome shotgun (WGS) entry which is preliminary data.</text>
</comment>
<keyword evidence="3" id="KW-1003">Cell membrane</keyword>
<organism evidence="9 10">
    <name type="scientific">Hydrogenispora ethanolica</name>
    <dbReference type="NCBI Taxonomy" id="1082276"/>
    <lineage>
        <taxon>Bacteria</taxon>
        <taxon>Bacillati</taxon>
        <taxon>Bacillota</taxon>
        <taxon>Hydrogenispora</taxon>
    </lineage>
</organism>
<evidence type="ECO:0000256" key="4">
    <source>
        <dbReference type="ARBA" id="ARBA00022692"/>
    </source>
</evidence>
<dbReference type="AlphaFoldDB" id="A0A4R1RC59"/>
<dbReference type="InterPro" id="IPR000515">
    <property type="entry name" value="MetI-like"/>
</dbReference>
<name>A0A4R1RC59_HYDET</name>
<evidence type="ECO:0000256" key="3">
    <source>
        <dbReference type="ARBA" id="ARBA00022475"/>
    </source>
</evidence>
<dbReference type="Gene3D" id="1.10.3720.10">
    <property type="entry name" value="MetI-like"/>
    <property type="match status" value="1"/>
</dbReference>
<feature type="transmembrane region" description="Helical" evidence="7">
    <location>
        <begin position="12"/>
        <end position="34"/>
    </location>
</feature>
<evidence type="ECO:0000256" key="5">
    <source>
        <dbReference type="ARBA" id="ARBA00022989"/>
    </source>
</evidence>
<dbReference type="EMBL" id="SLUN01000021">
    <property type="protein sequence ID" value="TCL63329.1"/>
    <property type="molecule type" value="Genomic_DNA"/>
</dbReference>
<keyword evidence="5 7" id="KW-1133">Transmembrane helix</keyword>
<keyword evidence="2 7" id="KW-0813">Transport</keyword>
<comment type="similarity">
    <text evidence="7">Belongs to the binding-protein-dependent transport system permease family.</text>
</comment>
<gene>
    <name evidence="9" type="ORF">EDC14_102147</name>
</gene>
<evidence type="ECO:0000256" key="6">
    <source>
        <dbReference type="ARBA" id="ARBA00023136"/>
    </source>
</evidence>
<dbReference type="PROSITE" id="PS50928">
    <property type="entry name" value="ABC_TM1"/>
    <property type="match status" value="1"/>
</dbReference>
<comment type="subcellular location">
    <subcellularLocation>
        <location evidence="1 7">Cell membrane</location>
        <topology evidence="1 7">Multi-pass membrane protein</topology>
    </subcellularLocation>
</comment>
<evidence type="ECO:0000313" key="10">
    <source>
        <dbReference type="Proteomes" id="UP000295008"/>
    </source>
</evidence>